<accession>A0ABV9CGD8</accession>
<comment type="caution">
    <text evidence="1">The sequence shown here is derived from an EMBL/GenBank/DDBJ whole genome shotgun (WGS) entry which is preliminary data.</text>
</comment>
<dbReference type="Proteomes" id="UP001596004">
    <property type="component" value="Unassembled WGS sequence"/>
</dbReference>
<name>A0ABV9CGD8_9ACTN</name>
<protein>
    <recommendedName>
        <fullName evidence="3">Lipoprotein</fullName>
    </recommendedName>
</protein>
<dbReference type="EMBL" id="JBHSFP010000007">
    <property type="protein sequence ID" value="MFC4531747.1"/>
    <property type="molecule type" value="Genomic_DNA"/>
</dbReference>
<evidence type="ECO:0000313" key="2">
    <source>
        <dbReference type="Proteomes" id="UP001596004"/>
    </source>
</evidence>
<gene>
    <name evidence="1" type="ORF">ACFO60_13300</name>
</gene>
<evidence type="ECO:0008006" key="3">
    <source>
        <dbReference type="Google" id="ProtNLM"/>
    </source>
</evidence>
<reference evidence="2" key="1">
    <citation type="journal article" date="2019" name="Int. J. Syst. Evol. Microbiol.">
        <title>The Global Catalogue of Microorganisms (GCM) 10K type strain sequencing project: providing services to taxonomists for standard genome sequencing and annotation.</title>
        <authorList>
            <consortium name="The Broad Institute Genomics Platform"/>
            <consortium name="The Broad Institute Genome Sequencing Center for Infectious Disease"/>
            <person name="Wu L."/>
            <person name="Ma J."/>
        </authorList>
    </citation>
    <scope>NUCLEOTIDE SEQUENCE [LARGE SCALE GENOMIC DNA]</scope>
    <source>
        <strain evidence="2">CGMCC 4.7132</strain>
    </source>
</reference>
<organism evidence="1 2">
    <name type="scientific">Sphaerisporangium dianthi</name>
    <dbReference type="NCBI Taxonomy" id="1436120"/>
    <lineage>
        <taxon>Bacteria</taxon>
        <taxon>Bacillati</taxon>
        <taxon>Actinomycetota</taxon>
        <taxon>Actinomycetes</taxon>
        <taxon>Streptosporangiales</taxon>
        <taxon>Streptosporangiaceae</taxon>
        <taxon>Sphaerisporangium</taxon>
    </lineage>
</organism>
<sequence length="154" mass="16203">MMQQSSPLDFHRKVVAIALLAMLILTGCTPDKGPSVSKAGQTLKSDILRLLEERNAENVAITDPGGKDIPCGEGKAKRTFAATGRDLPKRKPDALVDALLGAVKRVGAYEIVSTGDPGQPIRVENKAAHTILILDAPGDGQYAVSGETGCLDAR</sequence>
<evidence type="ECO:0000313" key="1">
    <source>
        <dbReference type="EMBL" id="MFC4531747.1"/>
    </source>
</evidence>
<keyword evidence="2" id="KW-1185">Reference proteome</keyword>
<dbReference type="RefSeq" id="WP_380840413.1">
    <property type="nucleotide sequence ID" value="NZ_JBHSFP010000007.1"/>
</dbReference>
<proteinExistence type="predicted"/>